<dbReference type="OrthoDB" id="5817at2157"/>
<evidence type="ECO:0000256" key="1">
    <source>
        <dbReference type="SAM" id="MobiDB-lite"/>
    </source>
</evidence>
<proteinExistence type="predicted"/>
<dbReference type="Gene3D" id="3.40.50.620">
    <property type="entry name" value="HUPs"/>
    <property type="match status" value="1"/>
</dbReference>
<dbReference type="InterPro" id="IPR002500">
    <property type="entry name" value="PAPS_reduct_dom"/>
</dbReference>
<organism evidence="3 4">
    <name type="scientific">Halogranum amylolyticum</name>
    <dbReference type="NCBI Taxonomy" id="660520"/>
    <lineage>
        <taxon>Archaea</taxon>
        <taxon>Methanobacteriati</taxon>
        <taxon>Methanobacteriota</taxon>
        <taxon>Stenosarchaea group</taxon>
        <taxon>Halobacteria</taxon>
        <taxon>Halobacteriales</taxon>
        <taxon>Haloferacaceae</taxon>
    </lineage>
</organism>
<evidence type="ECO:0000259" key="2">
    <source>
        <dbReference type="Pfam" id="PF01507"/>
    </source>
</evidence>
<dbReference type="EMBL" id="FODV01000024">
    <property type="protein sequence ID" value="SEP22967.1"/>
    <property type="molecule type" value="Genomic_DNA"/>
</dbReference>
<keyword evidence="4" id="KW-1185">Reference proteome</keyword>
<dbReference type="RefSeq" id="WP_211609285.1">
    <property type="nucleotide sequence ID" value="NZ_FODV01000024.1"/>
</dbReference>
<dbReference type="AlphaFoldDB" id="A0A1H8W6C4"/>
<dbReference type="NCBIfam" id="TIGR03183">
    <property type="entry name" value="DNA_S_dndC"/>
    <property type="match status" value="1"/>
</dbReference>
<feature type="domain" description="Phosphoadenosine phosphosulphate reductase" evidence="2">
    <location>
        <begin position="50"/>
        <end position="275"/>
    </location>
</feature>
<gene>
    <name evidence="3" type="ORF">SAMN04487948_1247</name>
</gene>
<dbReference type="InterPro" id="IPR050128">
    <property type="entry name" value="Sulfate_adenylyltrnsfr_sub2"/>
</dbReference>
<dbReference type="SUPFAM" id="SSF52402">
    <property type="entry name" value="Adenine nucleotide alpha hydrolases-like"/>
    <property type="match status" value="1"/>
</dbReference>
<dbReference type="InterPro" id="IPR014729">
    <property type="entry name" value="Rossmann-like_a/b/a_fold"/>
</dbReference>
<dbReference type="InterPro" id="IPR046882">
    <property type="entry name" value="Sp-DndD"/>
</dbReference>
<dbReference type="Pfam" id="PF20306">
    <property type="entry name" value="Sp-DndD"/>
    <property type="match status" value="1"/>
</dbReference>
<protein>
    <submittedName>
        <fullName evidence="3">DNA sulfur modification protein DndC</fullName>
    </submittedName>
</protein>
<dbReference type="GO" id="GO:0003824">
    <property type="term" value="F:catalytic activity"/>
    <property type="evidence" value="ECO:0007669"/>
    <property type="project" value="InterPro"/>
</dbReference>
<name>A0A1H8W6C4_9EURY</name>
<feature type="region of interest" description="Disordered" evidence="1">
    <location>
        <begin position="1"/>
        <end position="25"/>
    </location>
</feature>
<accession>A0A1H8W6C4</accession>
<dbReference type="InterPro" id="IPR017598">
    <property type="entry name" value="SulphurTrfase_DndC"/>
</dbReference>
<sequence>MGTSTDEVPDSEADSGDEKPDEVSVFDQRELSEIHKEIQETYLADDRPWVIGYSGGKDSTTALQLIWYAIAELDDDQQTKPIYVISSDTLVETPKIVNHITSTLSNINEYAEKEDLPFEAHKVYPEVSDSFWVNLLGRGYPAPNQTFRWCTDRLKIDPADNFIREKVSEHGEVIVVLGARKSESATRKQVMELHSIDGSVLSRHSKFANAFVYTPIEDFLVDDVWSYLLSVESPWGKNNRDLAALYQEADDECPMVIDTSTPSCGNSRFGCWTCTVVSEDKAMENMIDGGDEWMEPLLEFRDLLKSTQDPDEKPKYREMKGRRHGYVREKDNGSTGIIPRAYKLEFRKHLLRKLLETEVEVNKRRGEEMEHLDLIRKPELKEIRRLWRTEESDWEDSVPQIYEEATGESLDWVTDDLGSFSAEEKEVLREVCAEHDLPPELLQKLLDTELQHHGMKRRSSIYTEIDKVFREDWRSVEEIVADVNGEDADRWEYELSYDELA</sequence>
<evidence type="ECO:0000313" key="3">
    <source>
        <dbReference type="EMBL" id="SEP22967.1"/>
    </source>
</evidence>
<evidence type="ECO:0000313" key="4">
    <source>
        <dbReference type="Proteomes" id="UP000199126"/>
    </source>
</evidence>
<dbReference type="PANTHER" id="PTHR43196">
    <property type="entry name" value="SULFATE ADENYLYLTRANSFERASE SUBUNIT 2"/>
    <property type="match status" value="1"/>
</dbReference>
<dbReference type="NCBIfam" id="NF005316">
    <property type="entry name" value="PRK06850.1"/>
    <property type="match status" value="1"/>
</dbReference>
<dbReference type="Pfam" id="PF01507">
    <property type="entry name" value="PAPS_reduct"/>
    <property type="match status" value="1"/>
</dbReference>
<feature type="compositionally biased region" description="Basic and acidic residues" evidence="1">
    <location>
        <begin position="16"/>
        <end position="25"/>
    </location>
</feature>
<dbReference type="Proteomes" id="UP000199126">
    <property type="component" value="Unassembled WGS sequence"/>
</dbReference>
<reference evidence="4" key="1">
    <citation type="submission" date="2016-10" db="EMBL/GenBank/DDBJ databases">
        <authorList>
            <person name="Varghese N."/>
            <person name="Submissions S."/>
        </authorList>
    </citation>
    <scope>NUCLEOTIDE SEQUENCE [LARGE SCALE GENOMIC DNA]</scope>
    <source>
        <strain evidence="4">CGMCC 1.10121</strain>
    </source>
</reference>
<dbReference type="PANTHER" id="PTHR43196:SF2">
    <property type="entry name" value="PHOSPHOADENOSINE PHOSPHOSULFATE REDUCTASE"/>
    <property type="match status" value="1"/>
</dbReference>